<evidence type="ECO:0000256" key="1">
    <source>
        <dbReference type="ARBA" id="ARBA00004651"/>
    </source>
</evidence>
<dbReference type="AlphaFoldDB" id="A0A380TW69"/>
<dbReference type="NCBIfam" id="TIGR01297">
    <property type="entry name" value="CDF"/>
    <property type="match status" value="1"/>
</dbReference>
<evidence type="ECO:0000256" key="3">
    <source>
        <dbReference type="ARBA" id="ARBA00022448"/>
    </source>
</evidence>
<organism evidence="18 19">
    <name type="scientific">Actinobacillus lignieresii</name>
    <dbReference type="NCBI Taxonomy" id="720"/>
    <lineage>
        <taxon>Bacteria</taxon>
        <taxon>Pseudomonadati</taxon>
        <taxon>Pseudomonadota</taxon>
        <taxon>Gammaproteobacteria</taxon>
        <taxon>Pasteurellales</taxon>
        <taxon>Pasteurellaceae</taxon>
        <taxon>Actinobacillus</taxon>
    </lineage>
</organism>
<evidence type="ECO:0000313" key="19">
    <source>
        <dbReference type="Proteomes" id="UP000254253"/>
    </source>
</evidence>
<evidence type="ECO:0000256" key="5">
    <source>
        <dbReference type="ARBA" id="ARBA00022496"/>
    </source>
</evidence>
<dbReference type="RefSeq" id="WP_005600733.1">
    <property type="nucleotide sequence ID" value="NZ_LR134169.1"/>
</dbReference>
<evidence type="ECO:0000256" key="12">
    <source>
        <dbReference type="ARBA" id="ARBA00050984"/>
    </source>
</evidence>
<dbReference type="InterPro" id="IPR027470">
    <property type="entry name" value="Cation_efflux_CTD"/>
</dbReference>
<dbReference type="GO" id="GO:0015093">
    <property type="term" value="F:ferrous iron transmembrane transporter activity"/>
    <property type="evidence" value="ECO:0007669"/>
    <property type="project" value="TreeGrafter"/>
</dbReference>
<comment type="subcellular location">
    <subcellularLocation>
        <location evidence="1">Cell membrane</location>
        <topology evidence="1">Multi-pass membrane protein</topology>
    </subcellularLocation>
</comment>
<keyword evidence="8 15" id="KW-1133">Transmembrane helix</keyword>
<keyword evidence="19" id="KW-1185">Reference proteome</keyword>
<comment type="catalytic activity">
    <reaction evidence="12">
        <text>Cd(2+)(in) + H(+)(out) = Cd(2+)(out) + H(+)(in)</text>
        <dbReference type="Rhea" id="RHEA:28739"/>
        <dbReference type="ChEBI" id="CHEBI:15378"/>
        <dbReference type="ChEBI" id="CHEBI:48775"/>
    </reaction>
</comment>
<keyword evidence="7" id="KW-0864">Zinc transport</keyword>
<feature type="transmembrane region" description="Helical" evidence="15">
    <location>
        <begin position="38"/>
        <end position="60"/>
    </location>
</feature>
<evidence type="ECO:0000256" key="15">
    <source>
        <dbReference type="SAM" id="Phobius"/>
    </source>
</evidence>
<accession>A0A380TW69</accession>
<proteinExistence type="inferred from homology"/>
<keyword evidence="6 15" id="KW-0812">Transmembrane</keyword>
<evidence type="ECO:0000256" key="2">
    <source>
        <dbReference type="ARBA" id="ARBA00010212"/>
    </source>
</evidence>
<evidence type="ECO:0000256" key="14">
    <source>
        <dbReference type="ARBA" id="ARBA00072262"/>
    </source>
</evidence>
<dbReference type="Pfam" id="PF01545">
    <property type="entry name" value="Cation_efflux"/>
    <property type="match status" value="1"/>
</dbReference>
<dbReference type="FunFam" id="1.20.1510.10:FF:000001">
    <property type="entry name" value="Ferrous-iron efflux pump FieF"/>
    <property type="match status" value="1"/>
</dbReference>
<reference evidence="18 19" key="1">
    <citation type="submission" date="2018-06" db="EMBL/GenBank/DDBJ databases">
        <authorList>
            <consortium name="Pathogen Informatics"/>
            <person name="Doyle S."/>
        </authorList>
    </citation>
    <scope>NUCLEOTIDE SEQUENCE [LARGE SCALE GENOMIC DNA]</scope>
    <source>
        <strain evidence="18 19">NCTC4191</strain>
    </source>
</reference>
<dbReference type="Gene3D" id="3.30.70.1350">
    <property type="entry name" value="Cation efflux protein, cytoplasmic domain"/>
    <property type="match status" value="1"/>
</dbReference>
<feature type="domain" description="Cation efflux protein transmembrane" evidence="16">
    <location>
        <begin position="15"/>
        <end position="206"/>
    </location>
</feature>
<evidence type="ECO:0000256" key="11">
    <source>
        <dbReference type="ARBA" id="ARBA00047695"/>
    </source>
</evidence>
<dbReference type="PANTHER" id="PTHR43840">
    <property type="entry name" value="MITOCHONDRIAL METAL TRANSPORTER 1-RELATED"/>
    <property type="match status" value="1"/>
</dbReference>
<evidence type="ECO:0000256" key="10">
    <source>
        <dbReference type="ARBA" id="ARBA00035584"/>
    </source>
</evidence>
<gene>
    <name evidence="18" type="primary">fieF</name>
    <name evidence="18" type="ORF">NCTC4191_00761</name>
</gene>
<comment type="similarity">
    <text evidence="2">Belongs to the cation diffusion facilitator (CDF) transporter (TC 2.A.4) family. FieF subfamily.</text>
</comment>
<dbReference type="InterPro" id="IPR027469">
    <property type="entry name" value="Cation_efflux_TMD_sf"/>
</dbReference>
<protein>
    <recommendedName>
        <fullName evidence="14">Cation-efflux pump FieF</fullName>
    </recommendedName>
</protein>
<keyword evidence="4" id="KW-1003">Cell membrane</keyword>
<evidence type="ECO:0000256" key="6">
    <source>
        <dbReference type="ARBA" id="ARBA00022692"/>
    </source>
</evidence>
<dbReference type="EMBL" id="UFRN01000002">
    <property type="protein sequence ID" value="SUT92225.1"/>
    <property type="molecule type" value="Genomic_DNA"/>
</dbReference>
<name>A0A380TW69_ACTLI</name>
<keyword evidence="5" id="KW-0408">Iron</keyword>
<evidence type="ECO:0000256" key="4">
    <source>
        <dbReference type="ARBA" id="ARBA00022475"/>
    </source>
</evidence>
<dbReference type="PANTHER" id="PTHR43840:SF41">
    <property type="entry name" value="CATION-EFFLUX PUMP FIEF"/>
    <property type="match status" value="1"/>
</dbReference>
<sequence length="307" mass="33849">MEQQYIKLVKRAANLAITIACVLIVIKMFAWWKTGSISILAAVTDSVVDLLASITNILVLRFALLPADENHTFGHGKAESLAAIAQSAFIGGSAVFLVLQGVHKLMHPHFINGSEIGIIVSLISIVFTAGLVWYQKRVVALTKSPAIAADSLHYQTDLLMNAAILAAMLLNLYGFVYADAIFAIGIALYIGLNALKMFWEAVQVLLDKALPQEEIDQIIELAAKHERIIGIHDLLTRQVGAVRFIQLHLELADNLTLIEAHDITDSLEQKILAIFPRSEIIIHQEPTSIVQQELKLGQVKDYVPSYR</sequence>
<feature type="transmembrane region" description="Helical" evidence="15">
    <location>
        <begin position="114"/>
        <end position="134"/>
    </location>
</feature>
<comment type="catalytic activity">
    <reaction evidence="11">
        <text>Zn(2+)(in) + H(+)(out) = Zn(2+)(out) + H(+)(in)</text>
        <dbReference type="Rhea" id="RHEA:28839"/>
        <dbReference type="ChEBI" id="CHEBI:15378"/>
        <dbReference type="ChEBI" id="CHEBI:29105"/>
    </reaction>
</comment>
<feature type="transmembrane region" description="Helical" evidence="15">
    <location>
        <begin position="180"/>
        <end position="199"/>
    </location>
</feature>
<dbReference type="GO" id="GO:0015341">
    <property type="term" value="F:zinc efflux antiporter activity"/>
    <property type="evidence" value="ECO:0007669"/>
    <property type="project" value="TreeGrafter"/>
</dbReference>
<feature type="transmembrane region" description="Helical" evidence="15">
    <location>
        <begin position="12"/>
        <end position="32"/>
    </location>
</feature>
<dbReference type="InterPro" id="IPR050291">
    <property type="entry name" value="CDF_Transporter"/>
</dbReference>
<evidence type="ECO:0000256" key="8">
    <source>
        <dbReference type="ARBA" id="ARBA00022989"/>
    </source>
</evidence>
<keyword evidence="9 15" id="KW-0472">Membrane</keyword>
<dbReference type="SUPFAM" id="SSF160240">
    <property type="entry name" value="Cation efflux protein cytoplasmic domain-like"/>
    <property type="match status" value="1"/>
</dbReference>
<feature type="domain" description="Cation efflux protein cytoplasmic" evidence="17">
    <location>
        <begin position="210"/>
        <end position="286"/>
    </location>
</feature>
<keyword evidence="5" id="KW-0410">Iron transport</keyword>
<evidence type="ECO:0000256" key="9">
    <source>
        <dbReference type="ARBA" id="ARBA00023136"/>
    </source>
</evidence>
<evidence type="ECO:0000256" key="13">
    <source>
        <dbReference type="ARBA" id="ARBA00062926"/>
    </source>
</evidence>
<dbReference type="InterPro" id="IPR002524">
    <property type="entry name" value="Cation_efflux"/>
</dbReference>
<evidence type="ECO:0000256" key="7">
    <source>
        <dbReference type="ARBA" id="ARBA00022906"/>
    </source>
</evidence>
<evidence type="ECO:0000259" key="17">
    <source>
        <dbReference type="Pfam" id="PF16916"/>
    </source>
</evidence>
<keyword evidence="7" id="KW-0406">Ion transport</keyword>
<dbReference type="GO" id="GO:0015086">
    <property type="term" value="F:cadmium ion transmembrane transporter activity"/>
    <property type="evidence" value="ECO:0007669"/>
    <property type="project" value="TreeGrafter"/>
</dbReference>
<dbReference type="Proteomes" id="UP000254253">
    <property type="component" value="Unassembled WGS sequence"/>
</dbReference>
<dbReference type="Pfam" id="PF16916">
    <property type="entry name" value="ZT_dimer"/>
    <property type="match status" value="1"/>
</dbReference>
<dbReference type="InterPro" id="IPR058533">
    <property type="entry name" value="Cation_efflux_TM"/>
</dbReference>
<dbReference type="FunFam" id="3.30.70.1350:FF:000002">
    <property type="entry name" value="Ferrous-iron efflux pump FieF"/>
    <property type="match status" value="1"/>
</dbReference>
<feature type="transmembrane region" description="Helical" evidence="15">
    <location>
        <begin position="81"/>
        <end position="102"/>
    </location>
</feature>
<evidence type="ECO:0000313" key="18">
    <source>
        <dbReference type="EMBL" id="SUT92225.1"/>
    </source>
</evidence>
<dbReference type="GO" id="GO:0006882">
    <property type="term" value="P:intracellular zinc ion homeostasis"/>
    <property type="evidence" value="ECO:0007669"/>
    <property type="project" value="TreeGrafter"/>
</dbReference>
<comment type="catalytic activity">
    <reaction evidence="10">
        <text>Fe(2+)(in) + H(+)(out) = Fe(2+)(out) + H(+)(in)</text>
        <dbReference type="Rhea" id="RHEA:29439"/>
        <dbReference type="ChEBI" id="CHEBI:15378"/>
        <dbReference type="ChEBI" id="CHEBI:29033"/>
    </reaction>
</comment>
<keyword evidence="7" id="KW-0862">Zinc</keyword>
<dbReference type="Gene3D" id="1.20.1510.10">
    <property type="entry name" value="Cation efflux protein transmembrane domain"/>
    <property type="match status" value="1"/>
</dbReference>
<evidence type="ECO:0000259" key="16">
    <source>
        <dbReference type="Pfam" id="PF01545"/>
    </source>
</evidence>
<dbReference type="SUPFAM" id="SSF161111">
    <property type="entry name" value="Cation efflux protein transmembrane domain-like"/>
    <property type="match status" value="1"/>
</dbReference>
<keyword evidence="3" id="KW-0813">Transport</keyword>
<dbReference type="GO" id="GO:0005886">
    <property type="term" value="C:plasma membrane"/>
    <property type="evidence" value="ECO:0007669"/>
    <property type="project" value="UniProtKB-SubCell"/>
</dbReference>
<dbReference type="InterPro" id="IPR036837">
    <property type="entry name" value="Cation_efflux_CTD_sf"/>
</dbReference>
<comment type="subunit">
    <text evidence="13">Homodimer. The subunits are held together in a parallel orientation through zinc binding at the interface of the cytoplasmic domains.</text>
</comment>